<protein>
    <recommendedName>
        <fullName evidence="4">CCHC-type domain-containing protein</fullName>
    </recommendedName>
</protein>
<keyword evidence="6" id="KW-1185">Reference proteome</keyword>
<evidence type="ECO:0000313" key="6">
    <source>
        <dbReference type="Proteomes" id="UP000565441"/>
    </source>
</evidence>
<dbReference type="PANTHER" id="PTHR48125">
    <property type="entry name" value="LP07818P1"/>
    <property type="match status" value="1"/>
</dbReference>
<dbReference type="GO" id="GO:0003676">
    <property type="term" value="F:nucleic acid binding"/>
    <property type="evidence" value="ECO:0007669"/>
    <property type="project" value="InterPro"/>
</dbReference>
<keyword evidence="2" id="KW-0862">Zinc</keyword>
<organism evidence="5 6">
    <name type="scientific">Tricholomella constricta</name>
    <dbReference type="NCBI Taxonomy" id="117010"/>
    <lineage>
        <taxon>Eukaryota</taxon>
        <taxon>Fungi</taxon>
        <taxon>Dikarya</taxon>
        <taxon>Basidiomycota</taxon>
        <taxon>Agaricomycotina</taxon>
        <taxon>Agaricomycetes</taxon>
        <taxon>Agaricomycetidae</taxon>
        <taxon>Agaricales</taxon>
        <taxon>Tricholomatineae</taxon>
        <taxon>Lyophyllaceae</taxon>
        <taxon>Tricholomella</taxon>
    </lineage>
</organism>
<evidence type="ECO:0000256" key="1">
    <source>
        <dbReference type="ARBA" id="ARBA00022664"/>
    </source>
</evidence>
<dbReference type="InterPro" id="IPR001878">
    <property type="entry name" value="Znf_CCHC"/>
</dbReference>
<feature type="region of interest" description="Disordered" evidence="3">
    <location>
        <begin position="488"/>
        <end position="512"/>
    </location>
</feature>
<sequence>MYRMKRIIDVSDASLCALSARTRNAKIVDDSVFLPPPDTILSKTFLPMPLLHHSQHHVQLPLDPKTKHQHRSPMPGPWRNADVESGNAKRESRDQQLPSIFEGPSNYQSLEQQQQPQPHEQDSRTRHLLGEHPFTTSDAHQLFPGTRPPGIWESFTLFSLDSPLPETRRSRPTSFRAETRSRFEMSEFGDMPLERPFSPFLTTEERLANMEATISALSASNTSNSASMDRLSALFEKLMSGTPPNPTPAAPEADTTPPPPETIPPSPATTPLLPGAPQSGSHHLRLSPPPIYDGARSGGRAFWNACNLYFSLCGGSFANDHARIVWVLSYMQHGRAADFVSRVFQFGTAKDVFPAWKDFEDTFRGEFFLFDEVADAALILESTAYFQNGRSIDEYIDSFRSLLPRWAPPGPQIPSGHGPKAFEATWKHHHGSPARQKIEEWLRIARSQDFIMRSEDDFHRRMVPTKAPDGRPNTAVAARWAFATAPTPIPTPASAPPAPRAPIAPAPRPLPQGVPMDVDRMRDRVAPADDHCFRCKKKGHYSRDCPLRWDVRHMLDDELEALIMERLARKDAVPADQTPSSADAGTSDAEEGF</sequence>
<evidence type="ECO:0000256" key="3">
    <source>
        <dbReference type="SAM" id="MobiDB-lite"/>
    </source>
</evidence>
<name>A0A8H5M4J2_9AGAR</name>
<dbReference type="PANTHER" id="PTHR48125:SF10">
    <property type="entry name" value="OS12G0136300 PROTEIN"/>
    <property type="match status" value="1"/>
</dbReference>
<dbReference type="EMBL" id="JAACJP010000013">
    <property type="protein sequence ID" value="KAF5380482.1"/>
    <property type="molecule type" value="Genomic_DNA"/>
</dbReference>
<reference evidence="5 6" key="1">
    <citation type="journal article" date="2020" name="ISME J.">
        <title>Uncovering the hidden diversity of litter-decomposition mechanisms in mushroom-forming fungi.</title>
        <authorList>
            <person name="Floudas D."/>
            <person name="Bentzer J."/>
            <person name="Ahren D."/>
            <person name="Johansson T."/>
            <person name="Persson P."/>
            <person name="Tunlid A."/>
        </authorList>
    </citation>
    <scope>NUCLEOTIDE SEQUENCE [LARGE SCALE GENOMIC DNA]</scope>
    <source>
        <strain evidence="5 6">CBS 661.87</strain>
    </source>
</reference>
<feature type="compositionally biased region" description="Pro residues" evidence="3">
    <location>
        <begin position="256"/>
        <end position="268"/>
    </location>
</feature>
<gene>
    <name evidence="5" type="ORF">D9615_004768</name>
</gene>
<dbReference type="AlphaFoldDB" id="A0A8H5M4J2"/>
<dbReference type="SMART" id="SM00343">
    <property type="entry name" value="ZnF_C2HC"/>
    <property type="match status" value="1"/>
</dbReference>
<proteinExistence type="predicted"/>
<dbReference type="SUPFAM" id="SSF57756">
    <property type="entry name" value="Retrovirus zinc finger-like domains"/>
    <property type="match status" value="1"/>
</dbReference>
<dbReference type="GO" id="GO:0008270">
    <property type="term" value="F:zinc ion binding"/>
    <property type="evidence" value="ECO:0007669"/>
    <property type="project" value="UniProtKB-KW"/>
</dbReference>
<dbReference type="OrthoDB" id="3332326at2759"/>
<dbReference type="Pfam" id="PF00098">
    <property type="entry name" value="zf-CCHC"/>
    <property type="match status" value="1"/>
</dbReference>
<comment type="caution">
    <text evidence="5">The sequence shown here is derived from an EMBL/GenBank/DDBJ whole genome shotgun (WGS) entry which is preliminary data.</text>
</comment>
<keyword evidence="1" id="KW-0507">mRNA processing</keyword>
<feature type="domain" description="CCHC-type" evidence="4">
    <location>
        <begin position="532"/>
        <end position="546"/>
    </location>
</feature>
<dbReference type="GO" id="GO:0006397">
    <property type="term" value="P:mRNA processing"/>
    <property type="evidence" value="ECO:0007669"/>
    <property type="project" value="UniProtKB-KW"/>
</dbReference>
<keyword evidence="2" id="KW-0863">Zinc-finger</keyword>
<keyword evidence="2" id="KW-0479">Metal-binding</keyword>
<dbReference type="Proteomes" id="UP000565441">
    <property type="component" value="Unassembled WGS sequence"/>
</dbReference>
<dbReference type="PROSITE" id="PS50158">
    <property type="entry name" value="ZF_CCHC"/>
    <property type="match status" value="1"/>
</dbReference>
<feature type="region of interest" description="Disordered" evidence="3">
    <location>
        <begin position="62"/>
        <end position="103"/>
    </location>
</feature>
<feature type="region of interest" description="Disordered" evidence="3">
    <location>
        <begin position="238"/>
        <end position="288"/>
    </location>
</feature>
<evidence type="ECO:0000313" key="5">
    <source>
        <dbReference type="EMBL" id="KAF5380482.1"/>
    </source>
</evidence>
<feature type="region of interest" description="Disordered" evidence="3">
    <location>
        <begin position="569"/>
        <end position="593"/>
    </location>
</feature>
<evidence type="ECO:0000259" key="4">
    <source>
        <dbReference type="PROSITE" id="PS50158"/>
    </source>
</evidence>
<dbReference type="InterPro" id="IPR036875">
    <property type="entry name" value="Znf_CCHC_sf"/>
</dbReference>
<accession>A0A8H5M4J2</accession>
<evidence type="ECO:0000256" key="2">
    <source>
        <dbReference type="PROSITE-ProRule" id="PRU00047"/>
    </source>
</evidence>
<dbReference type="Gene3D" id="4.10.60.10">
    <property type="entry name" value="Zinc finger, CCHC-type"/>
    <property type="match status" value="1"/>
</dbReference>